<proteinExistence type="predicted"/>
<dbReference type="GO" id="GO:0003723">
    <property type="term" value="F:RNA binding"/>
    <property type="evidence" value="ECO:0007669"/>
    <property type="project" value="UniProtKB-UniRule"/>
</dbReference>
<feature type="domain" description="RRM" evidence="2">
    <location>
        <begin position="10"/>
        <end position="88"/>
    </location>
</feature>
<dbReference type="InterPro" id="IPR012677">
    <property type="entry name" value="Nucleotide-bd_a/b_plait_sf"/>
</dbReference>
<dbReference type="SUPFAM" id="SSF54928">
    <property type="entry name" value="RNA-binding domain, RBD"/>
    <property type="match status" value="1"/>
</dbReference>
<organism evidence="3 4">
    <name type="scientific">Theileria orientalis</name>
    <dbReference type="NCBI Taxonomy" id="68886"/>
    <lineage>
        <taxon>Eukaryota</taxon>
        <taxon>Sar</taxon>
        <taxon>Alveolata</taxon>
        <taxon>Apicomplexa</taxon>
        <taxon>Aconoidasida</taxon>
        <taxon>Piroplasmida</taxon>
        <taxon>Theileriidae</taxon>
        <taxon>Theileria</taxon>
    </lineage>
</organism>
<evidence type="ECO:0000313" key="3">
    <source>
        <dbReference type="EMBL" id="UKK00240.2"/>
    </source>
</evidence>
<evidence type="ECO:0000259" key="2">
    <source>
        <dbReference type="PROSITE" id="PS50102"/>
    </source>
</evidence>
<dbReference type="InterPro" id="IPR035979">
    <property type="entry name" value="RBD_domain_sf"/>
</dbReference>
<dbReference type="PANTHER" id="PTHR48037">
    <property type="entry name" value="ATPASE E1"/>
    <property type="match status" value="1"/>
</dbReference>
<reference evidence="3" key="1">
    <citation type="submission" date="2022-07" db="EMBL/GenBank/DDBJ databases">
        <title>Evaluation of T. orientalis genome assembly methods using nanopore sequencing and analysis of variation between genomes.</title>
        <authorList>
            <person name="Yam J."/>
            <person name="Micallef M.L."/>
            <person name="Liu M."/>
            <person name="Djordjevic S.P."/>
            <person name="Bogema D.R."/>
            <person name="Jenkins C."/>
        </authorList>
    </citation>
    <scope>NUCLEOTIDE SEQUENCE</scope>
    <source>
        <strain evidence="3">Goon Nure</strain>
    </source>
</reference>
<dbReference type="EMBL" id="CP056069">
    <property type="protein sequence ID" value="UKK00240.2"/>
    <property type="molecule type" value="Genomic_DNA"/>
</dbReference>
<dbReference type="PROSITE" id="PS50102">
    <property type="entry name" value="RRM"/>
    <property type="match status" value="1"/>
</dbReference>
<dbReference type="Proteomes" id="UP000244811">
    <property type="component" value="Chromosome 1"/>
</dbReference>
<gene>
    <name evidence="3" type="ORF">MACK_000310</name>
</gene>
<protein>
    <recommendedName>
        <fullName evidence="2">RRM domain-containing protein</fullName>
    </recommendedName>
</protein>
<dbReference type="PANTHER" id="PTHR48037:SF1">
    <property type="entry name" value="RRM DOMAIN-CONTAINING PROTEIN"/>
    <property type="match status" value="1"/>
</dbReference>
<dbReference type="InterPro" id="IPR000504">
    <property type="entry name" value="RRM_dom"/>
</dbReference>
<dbReference type="SMART" id="SM00360">
    <property type="entry name" value="RRM"/>
    <property type="match status" value="1"/>
</dbReference>
<evidence type="ECO:0000256" key="1">
    <source>
        <dbReference type="PROSITE-ProRule" id="PRU00176"/>
    </source>
</evidence>
<accession>A0A976M9M4</accession>
<dbReference type="AlphaFoldDB" id="A0A976M9M4"/>
<dbReference type="Pfam" id="PF00076">
    <property type="entry name" value="RRM_1"/>
    <property type="match status" value="1"/>
</dbReference>
<evidence type="ECO:0000313" key="4">
    <source>
        <dbReference type="Proteomes" id="UP000244811"/>
    </source>
</evidence>
<keyword evidence="1" id="KW-0694">RNA-binding</keyword>
<sequence>MATSLSENRRTLFVRGIAEDVDKDLLYAAFSQFGTILNLEIPKDKDKDKNKSIAFIEFEDEEDAKHAIFNRHNSELYGRVIKVSYSTHSHVHTTRHKAVWDDDINFNIKVNQDVQIQD</sequence>
<name>A0A976M9M4_THEOR</name>
<dbReference type="Gene3D" id="3.30.70.330">
    <property type="match status" value="1"/>
</dbReference>